<keyword evidence="2" id="KW-0808">Transferase</keyword>
<reference evidence="3 4" key="1">
    <citation type="submission" date="2020-08" db="EMBL/GenBank/DDBJ databases">
        <title>Sequencing the genomes of 1000 actinobacteria strains.</title>
        <authorList>
            <person name="Klenk H.-P."/>
        </authorList>
    </citation>
    <scope>NUCLEOTIDE SEQUENCE [LARGE SCALE GENOMIC DNA]</scope>
    <source>
        <strain evidence="3 4">DSM 45886</strain>
    </source>
</reference>
<dbReference type="Gene3D" id="3.40.50.150">
    <property type="entry name" value="Vaccinia Virus protein VP39"/>
    <property type="match status" value="1"/>
</dbReference>
<gene>
    <name evidence="3" type="ORF">FHR38_005166</name>
</gene>
<dbReference type="EMBL" id="JACHJW010000001">
    <property type="protein sequence ID" value="MBB4961433.1"/>
    <property type="molecule type" value="Genomic_DNA"/>
</dbReference>
<proteinExistence type="predicted"/>
<keyword evidence="4" id="KW-1185">Reference proteome</keyword>
<dbReference type="AlphaFoldDB" id="A0A7W7SV44"/>
<dbReference type="PANTHER" id="PTHR43648">
    <property type="entry name" value="ELECTRON TRANSFER FLAVOPROTEIN BETA SUBUNIT LYSINE METHYLTRANSFERASE"/>
    <property type="match status" value="1"/>
</dbReference>
<dbReference type="SUPFAM" id="SSF53335">
    <property type="entry name" value="S-adenosyl-L-methionine-dependent methyltransferases"/>
    <property type="match status" value="1"/>
</dbReference>
<dbReference type="InterPro" id="IPR050078">
    <property type="entry name" value="Ribosomal_L11_MeTrfase_PrmA"/>
</dbReference>
<keyword evidence="1" id="KW-0489">Methyltransferase</keyword>
<accession>A0A7W7SV44</accession>
<evidence type="ECO:0000313" key="3">
    <source>
        <dbReference type="EMBL" id="MBB4961433.1"/>
    </source>
</evidence>
<dbReference type="Proteomes" id="UP000578819">
    <property type="component" value="Unassembled WGS sequence"/>
</dbReference>
<dbReference type="GO" id="GO:0032259">
    <property type="term" value="P:methylation"/>
    <property type="evidence" value="ECO:0007669"/>
    <property type="project" value="UniProtKB-KW"/>
</dbReference>
<evidence type="ECO:0000256" key="1">
    <source>
        <dbReference type="ARBA" id="ARBA00022603"/>
    </source>
</evidence>
<comment type="caution">
    <text evidence="3">The sequence shown here is derived from an EMBL/GenBank/DDBJ whole genome shotgun (WGS) entry which is preliminary data.</text>
</comment>
<dbReference type="PANTHER" id="PTHR43648:SF1">
    <property type="entry name" value="ELECTRON TRANSFER FLAVOPROTEIN BETA SUBUNIT LYSINE METHYLTRANSFERASE"/>
    <property type="match status" value="1"/>
</dbReference>
<sequence length="234" mass="24870">MTSCTASALADLERKVRPAHLGGDDRPGLDRLRLGVASSVPEIRLHLAEDAMVWWARMEAEAGEGLTPPFWATAWAGGQAIARYLLDHPETVTGRRVLDLATGSGLAAIAAAQAGAATVTANDVDPYALAAVILNARANDVSVATSHGDLLDGDGGDAEVVLAGDVFYSEPMAERMLPFIERVTGRGARMLIGDPGRTHLPRERLRVLASYRASTAGAFGDFDIERMDVLEPIR</sequence>
<evidence type="ECO:0000313" key="4">
    <source>
        <dbReference type="Proteomes" id="UP000578819"/>
    </source>
</evidence>
<organism evidence="3 4">
    <name type="scientific">Micromonospora polyrhachis</name>
    <dbReference type="NCBI Taxonomy" id="1282883"/>
    <lineage>
        <taxon>Bacteria</taxon>
        <taxon>Bacillati</taxon>
        <taxon>Actinomycetota</taxon>
        <taxon>Actinomycetes</taxon>
        <taxon>Micromonosporales</taxon>
        <taxon>Micromonosporaceae</taxon>
        <taxon>Micromonospora</taxon>
    </lineage>
</organism>
<name>A0A7W7SV44_9ACTN</name>
<dbReference type="RefSeq" id="WP_184537026.1">
    <property type="nucleotide sequence ID" value="NZ_JACHJW010000001.1"/>
</dbReference>
<protein>
    <submittedName>
        <fullName evidence="3">Putative nicotinamide N-methyase</fullName>
    </submittedName>
</protein>
<evidence type="ECO:0000256" key="2">
    <source>
        <dbReference type="ARBA" id="ARBA00022679"/>
    </source>
</evidence>
<dbReference type="Pfam" id="PF06325">
    <property type="entry name" value="PrmA"/>
    <property type="match status" value="1"/>
</dbReference>
<dbReference type="InterPro" id="IPR029063">
    <property type="entry name" value="SAM-dependent_MTases_sf"/>
</dbReference>
<dbReference type="GO" id="GO:0016279">
    <property type="term" value="F:protein-lysine N-methyltransferase activity"/>
    <property type="evidence" value="ECO:0007669"/>
    <property type="project" value="TreeGrafter"/>
</dbReference>